<evidence type="ECO:0000256" key="2">
    <source>
        <dbReference type="ARBA" id="ARBA00002803"/>
    </source>
</evidence>
<evidence type="ECO:0000256" key="10">
    <source>
        <dbReference type="NCBIfam" id="TIGR00187"/>
    </source>
</evidence>
<dbReference type="InterPro" id="IPR026017">
    <property type="entry name" value="Lumazine-bd_dom"/>
</dbReference>
<comment type="caution">
    <text evidence="13">The sequence shown here is derived from an EMBL/GenBank/DDBJ whole genome shotgun (WGS) entry which is preliminary data.</text>
</comment>
<evidence type="ECO:0000256" key="1">
    <source>
        <dbReference type="ARBA" id="ARBA00000968"/>
    </source>
</evidence>
<dbReference type="AlphaFoldDB" id="A0A419SKA5"/>
<dbReference type="NCBIfam" id="NF009566">
    <property type="entry name" value="PRK13020.1"/>
    <property type="match status" value="1"/>
</dbReference>
<dbReference type="FunFam" id="2.40.30.20:FF:000004">
    <property type="entry name" value="Riboflavin synthase, alpha subunit"/>
    <property type="match status" value="1"/>
</dbReference>
<keyword evidence="8" id="KW-0808">Transferase</keyword>
<dbReference type="FunFam" id="2.40.30.20:FF:000003">
    <property type="entry name" value="Riboflavin synthase, alpha subunit"/>
    <property type="match status" value="1"/>
</dbReference>
<dbReference type="EMBL" id="MCHY01000008">
    <property type="protein sequence ID" value="RKD24380.1"/>
    <property type="molecule type" value="Genomic_DNA"/>
</dbReference>
<evidence type="ECO:0000256" key="6">
    <source>
        <dbReference type="ARBA" id="ARBA00013950"/>
    </source>
</evidence>
<feature type="domain" description="Lumazine-binding" evidence="12">
    <location>
        <begin position="97"/>
        <end position="193"/>
    </location>
</feature>
<feature type="repeat" description="Lumazine-binding" evidence="11">
    <location>
        <begin position="1"/>
        <end position="96"/>
    </location>
</feature>
<evidence type="ECO:0000256" key="11">
    <source>
        <dbReference type="PROSITE-ProRule" id="PRU00524"/>
    </source>
</evidence>
<dbReference type="SUPFAM" id="SSF63380">
    <property type="entry name" value="Riboflavin synthase domain-like"/>
    <property type="match status" value="2"/>
</dbReference>
<evidence type="ECO:0000259" key="12">
    <source>
        <dbReference type="PROSITE" id="PS51177"/>
    </source>
</evidence>
<reference evidence="13 14" key="1">
    <citation type="submission" date="2016-08" db="EMBL/GenBank/DDBJ databases">
        <title>Novel Firmicute Genomes.</title>
        <authorList>
            <person name="Poppleton D.I."/>
            <person name="Gribaldo S."/>
        </authorList>
    </citation>
    <scope>NUCLEOTIDE SEQUENCE [LARGE SCALE GENOMIC DNA]</scope>
    <source>
        <strain evidence="13 14">RAOx-1</strain>
    </source>
</reference>
<evidence type="ECO:0000256" key="5">
    <source>
        <dbReference type="ARBA" id="ARBA00012827"/>
    </source>
</evidence>
<dbReference type="Proteomes" id="UP000284219">
    <property type="component" value="Unassembled WGS sequence"/>
</dbReference>
<evidence type="ECO:0000313" key="14">
    <source>
        <dbReference type="Proteomes" id="UP000284219"/>
    </source>
</evidence>
<evidence type="ECO:0000256" key="7">
    <source>
        <dbReference type="ARBA" id="ARBA00022619"/>
    </source>
</evidence>
<keyword evidence="14" id="KW-1185">Reference proteome</keyword>
<dbReference type="RefSeq" id="WP_120189677.1">
    <property type="nucleotide sequence ID" value="NZ_MCHY01000008.1"/>
</dbReference>
<dbReference type="InterPro" id="IPR017938">
    <property type="entry name" value="Riboflavin_synthase-like_b-brl"/>
</dbReference>
<dbReference type="InterPro" id="IPR023366">
    <property type="entry name" value="ATP_synth_asu-like_sf"/>
</dbReference>
<dbReference type="CDD" id="cd00402">
    <property type="entry name" value="Riboflavin_synthase_like"/>
    <property type="match status" value="1"/>
</dbReference>
<dbReference type="PIRSF" id="PIRSF000498">
    <property type="entry name" value="Riboflavin_syn_A"/>
    <property type="match status" value="1"/>
</dbReference>
<dbReference type="EC" id="2.5.1.9" evidence="5 10"/>
<protein>
    <recommendedName>
        <fullName evidence="6 10">Riboflavin synthase</fullName>
        <ecNumber evidence="5 10">2.5.1.9</ecNumber>
    </recommendedName>
</protein>
<comment type="subunit">
    <text evidence="4">Homotrimer.</text>
</comment>
<dbReference type="OrthoDB" id="9788537at2"/>
<dbReference type="NCBIfam" id="TIGR00187">
    <property type="entry name" value="ribE"/>
    <property type="match status" value="1"/>
</dbReference>
<organism evidence="13 14">
    <name type="scientific">Ammoniphilus oxalaticus</name>
    <dbReference type="NCBI Taxonomy" id="66863"/>
    <lineage>
        <taxon>Bacteria</taxon>
        <taxon>Bacillati</taxon>
        <taxon>Bacillota</taxon>
        <taxon>Bacilli</taxon>
        <taxon>Bacillales</taxon>
        <taxon>Paenibacillaceae</taxon>
        <taxon>Aneurinibacillus group</taxon>
        <taxon>Ammoniphilus</taxon>
    </lineage>
</organism>
<evidence type="ECO:0000313" key="13">
    <source>
        <dbReference type="EMBL" id="RKD24380.1"/>
    </source>
</evidence>
<accession>A0A419SKA5</accession>
<dbReference type="PANTHER" id="PTHR21098">
    <property type="entry name" value="RIBOFLAVIN SYNTHASE ALPHA CHAIN"/>
    <property type="match status" value="1"/>
</dbReference>
<dbReference type="PANTHER" id="PTHR21098:SF12">
    <property type="entry name" value="RIBOFLAVIN SYNTHASE"/>
    <property type="match status" value="1"/>
</dbReference>
<dbReference type="NCBIfam" id="NF006767">
    <property type="entry name" value="PRK09289.1"/>
    <property type="match status" value="1"/>
</dbReference>
<keyword evidence="9" id="KW-0677">Repeat</keyword>
<keyword evidence="7" id="KW-0686">Riboflavin biosynthesis</keyword>
<comment type="function">
    <text evidence="2">Catalyzes the dismutation of two molecules of 6,7-dimethyl-8-ribityllumazine, resulting in the formation of riboflavin and 5-amino-6-(D-ribitylamino)uracil.</text>
</comment>
<dbReference type="GO" id="GO:0004746">
    <property type="term" value="F:riboflavin synthase activity"/>
    <property type="evidence" value="ECO:0007669"/>
    <property type="project" value="UniProtKB-UniRule"/>
</dbReference>
<name>A0A419SKA5_9BACL</name>
<dbReference type="Pfam" id="PF00677">
    <property type="entry name" value="Lum_binding"/>
    <property type="match status" value="2"/>
</dbReference>
<feature type="domain" description="Lumazine-binding" evidence="12">
    <location>
        <begin position="1"/>
        <end position="96"/>
    </location>
</feature>
<evidence type="ECO:0000256" key="4">
    <source>
        <dbReference type="ARBA" id="ARBA00011233"/>
    </source>
</evidence>
<dbReference type="GO" id="GO:0009231">
    <property type="term" value="P:riboflavin biosynthetic process"/>
    <property type="evidence" value="ECO:0007669"/>
    <property type="project" value="UniProtKB-KW"/>
</dbReference>
<comment type="catalytic activity">
    <reaction evidence="1">
        <text>2 6,7-dimethyl-8-(1-D-ribityl)lumazine + H(+) = 5-amino-6-(D-ribitylamino)uracil + riboflavin</text>
        <dbReference type="Rhea" id="RHEA:20772"/>
        <dbReference type="ChEBI" id="CHEBI:15378"/>
        <dbReference type="ChEBI" id="CHEBI:15934"/>
        <dbReference type="ChEBI" id="CHEBI:57986"/>
        <dbReference type="ChEBI" id="CHEBI:58201"/>
        <dbReference type="EC" id="2.5.1.9"/>
    </reaction>
</comment>
<evidence type="ECO:0000256" key="9">
    <source>
        <dbReference type="ARBA" id="ARBA00022737"/>
    </source>
</evidence>
<dbReference type="Gene3D" id="2.40.30.20">
    <property type="match status" value="2"/>
</dbReference>
<proteinExistence type="predicted"/>
<gene>
    <name evidence="13" type="ORF">BEP19_08275</name>
</gene>
<evidence type="ECO:0000256" key="8">
    <source>
        <dbReference type="ARBA" id="ARBA00022679"/>
    </source>
</evidence>
<sequence length="213" mass="23169">MFTGIVEEKGVLKAVHRGENWMVLTIEAATVLEDVGLGDSIAVNGVCLTVTSFTTTSFTVDVMPETFEKTNLSSISIGAPLNLERAMAADGRFGGHFVSGHVDGTGTVASIKPLGNAVVYEIKAEETLLYYMIPKGSITIDGISLTLLDVNNQSFTVSIIPHTLEQTTLQDRKVGDQVNLECDMIGKYIEKFIQHRKPTSNLTKDFLTEHGFI</sequence>
<comment type="pathway">
    <text evidence="3">Cofactor biosynthesis; riboflavin biosynthesis; riboflavin from 2-hydroxy-3-oxobutyl phosphate and 5-amino-6-(D-ribitylamino)uracil: step 2/2.</text>
</comment>
<dbReference type="PROSITE" id="PS51177">
    <property type="entry name" value="LUMAZINE_BIND"/>
    <property type="match status" value="2"/>
</dbReference>
<dbReference type="InterPro" id="IPR001783">
    <property type="entry name" value="Lumazine-bd"/>
</dbReference>
<feature type="repeat" description="Lumazine-binding" evidence="11">
    <location>
        <begin position="97"/>
        <end position="193"/>
    </location>
</feature>
<evidence type="ECO:0000256" key="3">
    <source>
        <dbReference type="ARBA" id="ARBA00004887"/>
    </source>
</evidence>